<feature type="compositionally biased region" description="Low complexity" evidence="7">
    <location>
        <begin position="397"/>
        <end position="411"/>
    </location>
</feature>
<evidence type="ECO:0000256" key="6">
    <source>
        <dbReference type="ARBA" id="ARBA00023006"/>
    </source>
</evidence>
<dbReference type="Gene3D" id="1.10.10.2570">
    <property type="match status" value="1"/>
</dbReference>
<evidence type="ECO:0000256" key="2">
    <source>
        <dbReference type="ARBA" id="ARBA00010082"/>
    </source>
</evidence>
<proteinExistence type="inferred from homology"/>
<feature type="compositionally biased region" description="Polar residues" evidence="7">
    <location>
        <begin position="451"/>
        <end position="460"/>
    </location>
</feature>
<comment type="similarity">
    <text evidence="2">Belongs to the ATG29 family.</text>
</comment>
<dbReference type="Proteomes" id="UP000750711">
    <property type="component" value="Unassembled WGS sequence"/>
</dbReference>
<evidence type="ECO:0000256" key="5">
    <source>
        <dbReference type="ARBA" id="ARBA00022927"/>
    </source>
</evidence>
<dbReference type="InterPro" id="IPR039113">
    <property type="entry name" value="ATG29"/>
</dbReference>
<keyword evidence="10" id="KW-1185">Reference proteome</keyword>
<feature type="compositionally biased region" description="Low complexity" evidence="7">
    <location>
        <begin position="277"/>
        <end position="304"/>
    </location>
</feature>
<evidence type="ECO:0000256" key="1">
    <source>
        <dbReference type="ARBA" id="ARBA00004329"/>
    </source>
</evidence>
<dbReference type="PANTHER" id="PTHR40012">
    <property type="entry name" value="AUTOPHAGY-RELATED PROTEIN 29"/>
    <property type="match status" value="1"/>
</dbReference>
<feature type="compositionally biased region" description="Low complexity" evidence="7">
    <location>
        <begin position="25"/>
        <end position="48"/>
    </location>
</feature>
<evidence type="ECO:0000259" key="8">
    <source>
        <dbReference type="Pfam" id="PF18388"/>
    </source>
</evidence>
<feature type="region of interest" description="Disordered" evidence="7">
    <location>
        <begin position="1"/>
        <end position="48"/>
    </location>
</feature>
<keyword evidence="6" id="KW-0072">Autophagy</keyword>
<dbReference type="PANTHER" id="PTHR40012:SF1">
    <property type="entry name" value="AUTOPHAGY-RELATED PROTEIN 29"/>
    <property type="match status" value="1"/>
</dbReference>
<keyword evidence="5" id="KW-0653">Protein transport</keyword>
<dbReference type="InterPro" id="IPR039362">
    <property type="entry name" value="ATG29_sf"/>
</dbReference>
<protein>
    <recommendedName>
        <fullName evidence="3">Autophagy-related protein 29</fullName>
    </recommendedName>
</protein>
<feature type="compositionally biased region" description="Polar residues" evidence="7">
    <location>
        <begin position="225"/>
        <end position="234"/>
    </location>
</feature>
<keyword evidence="4" id="KW-0813">Transport</keyword>
<accession>A0A9P8L8L2</accession>
<name>A0A9P8L8L2_9PEZI</name>
<evidence type="ECO:0000256" key="7">
    <source>
        <dbReference type="SAM" id="MobiDB-lite"/>
    </source>
</evidence>
<dbReference type="Pfam" id="PF18388">
    <property type="entry name" value="ATG29_N"/>
    <property type="match status" value="1"/>
</dbReference>
<dbReference type="AlphaFoldDB" id="A0A9P8L8L2"/>
<gene>
    <name evidence="9" type="ORF">GP486_005788</name>
</gene>
<feature type="compositionally biased region" description="Pro residues" evidence="7">
    <location>
        <begin position="161"/>
        <end position="173"/>
    </location>
</feature>
<reference evidence="9" key="1">
    <citation type="submission" date="2021-03" db="EMBL/GenBank/DDBJ databases">
        <title>Comparative genomics and phylogenomic investigation of the class Geoglossomycetes provide insights into ecological specialization and systematics.</title>
        <authorList>
            <person name="Melie T."/>
            <person name="Pirro S."/>
            <person name="Miller A.N."/>
            <person name="Quandt A."/>
        </authorList>
    </citation>
    <scope>NUCLEOTIDE SEQUENCE</scope>
    <source>
        <strain evidence="9">CAQ_001_2017</strain>
    </source>
</reference>
<feature type="compositionally biased region" description="Acidic residues" evidence="7">
    <location>
        <begin position="329"/>
        <end position="340"/>
    </location>
</feature>
<dbReference type="GO" id="GO:0000407">
    <property type="term" value="C:phagophore assembly site"/>
    <property type="evidence" value="ECO:0007669"/>
    <property type="project" value="UniProtKB-SubCell"/>
</dbReference>
<feature type="domain" description="Atg29 N-terminal" evidence="8">
    <location>
        <begin position="54"/>
        <end position="102"/>
    </location>
</feature>
<dbReference type="GO" id="GO:0015031">
    <property type="term" value="P:protein transport"/>
    <property type="evidence" value="ECO:0007669"/>
    <property type="project" value="UniProtKB-KW"/>
</dbReference>
<feature type="region of interest" description="Disordered" evidence="7">
    <location>
        <begin position="156"/>
        <end position="466"/>
    </location>
</feature>
<dbReference type="EMBL" id="JAGHQM010001154">
    <property type="protein sequence ID" value="KAH0556285.1"/>
    <property type="molecule type" value="Genomic_DNA"/>
</dbReference>
<feature type="compositionally biased region" description="Basic and acidic residues" evidence="7">
    <location>
        <begin position="382"/>
        <end position="393"/>
    </location>
</feature>
<dbReference type="GO" id="GO:0000045">
    <property type="term" value="P:autophagosome assembly"/>
    <property type="evidence" value="ECO:0007669"/>
    <property type="project" value="InterPro"/>
</dbReference>
<evidence type="ECO:0000256" key="4">
    <source>
        <dbReference type="ARBA" id="ARBA00022448"/>
    </source>
</evidence>
<comment type="caution">
    <text evidence="9">The sequence shown here is derived from an EMBL/GenBank/DDBJ whole genome shotgun (WGS) entry which is preliminary data.</text>
</comment>
<comment type="subcellular location">
    <subcellularLocation>
        <location evidence="1">Preautophagosomal structure</location>
    </subcellularLocation>
</comment>
<organism evidence="9 10">
    <name type="scientific">Trichoglossum hirsutum</name>
    <dbReference type="NCBI Taxonomy" id="265104"/>
    <lineage>
        <taxon>Eukaryota</taxon>
        <taxon>Fungi</taxon>
        <taxon>Dikarya</taxon>
        <taxon>Ascomycota</taxon>
        <taxon>Pezizomycotina</taxon>
        <taxon>Geoglossomycetes</taxon>
        <taxon>Geoglossales</taxon>
        <taxon>Geoglossaceae</taxon>
        <taxon>Trichoglossum</taxon>
    </lineage>
</organism>
<evidence type="ECO:0000256" key="3">
    <source>
        <dbReference type="ARBA" id="ARBA00013784"/>
    </source>
</evidence>
<evidence type="ECO:0000313" key="9">
    <source>
        <dbReference type="EMBL" id="KAH0556285.1"/>
    </source>
</evidence>
<dbReference type="InterPro" id="IPR040666">
    <property type="entry name" value="Atg29_N"/>
</dbReference>
<evidence type="ECO:0000313" key="10">
    <source>
        <dbReference type="Proteomes" id="UP000750711"/>
    </source>
</evidence>
<sequence length="508" mass="53613">MRPSQARPPLSRPLPGQLLPSSAVPKATNAANAAPTKRQQPAAAPAASPADTHFSVFVRLPFPRNGFIDPAPVDWDASKDRALWKILSRASRSSDLDCSCLAVCPILSNVIANNSTGKGLADNFQVSLPFLLQQAAWLYERELSQVRAQMRRVGGLAPSNMPSPVPGSAPGPAPTGGYAMRRTGSGSTGGAVARVPSALSVRPKESTIPNSVPSTPIKPSAYPMSRTSSANTAIPSRPIVPQSPRQKTDHLRRRSSLNVETIRGTPEPSPNAPLKNPSAAESPSAGTTETSEASSSSGSDSDAPQLVLKSQILRSPRFTVKGKVRADPYADDDDDDDDDSPAFLPFSPPPEESPSTTGSRSQDPGATLRVGLQDPTGNRASFENHRAHEKQPQTEDSSITSSTSSQAVSATGGDASSTNNIRPGMLSPRRTAELTGKSPRKRNTGREGSDGTPSMGSSFSDLDGEPTLHIFGPSSLALAERSLFHSREAPSFESLHSAYPFTLILLIH</sequence>